<dbReference type="Pfam" id="PF22422">
    <property type="entry name" value="MGH1-like_GH"/>
    <property type="match status" value="1"/>
</dbReference>
<proteinExistence type="inferred from homology"/>
<evidence type="ECO:0000256" key="3">
    <source>
        <dbReference type="ARBA" id="ARBA00023295"/>
    </source>
</evidence>
<dbReference type="Gene3D" id="1.50.10.10">
    <property type="match status" value="1"/>
</dbReference>
<dbReference type="RefSeq" id="WP_167043855.1">
    <property type="nucleotide sequence ID" value="NZ_JAAOZB010000001.1"/>
</dbReference>
<dbReference type="InterPro" id="IPR012341">
    <property type="entry name" value="6hp_glycosidase-like_sf"/>
</dbReference>
<evidence type="ECO:0000313" key="5">
    <source>
        <dbReference type="EMBL" id="MBA8815324.1"/>
    </source>
</evidence>
<keyword evidence="3" id="KW-0326">Glycosidase</keyword>
<dbReference type="GO" id="GO:0006487">
    <property type="term" value="P:protein N-linked glycosylation"/>
    <property type="evidence" value="ECO:0007669"/>
    <property type="project" value="TreeGrafter"/>
</dbReference>
<sequence>MSTSLPQFSLEEIPFSMRGSWLNLSPIIGLNERSDHVHLVSHTGGIHPIFAFVPTRDGVELSAPVTANPAALSWDCGSSARMRATFASPSRLLLAGEGVDLTLSEASSALTPFTGSYLFLDPMDSAAVLTSYETGRRYRVTVQRGEMEIVGAEALGDAERAVVVTGSDGWEIAIEEFDTSAVSASEPVLAFDDAVANSASMFAEYVDKIANWRRPETAGTVELAAYVMWSATVAPAGFLSRESVLMSKHWMDKVWSWDHCFNAIALAGGLPDAAIDQFLAPFDHQEPGGAMPDSITHSEVLYNFVKPPIHGWALRRLRAAASAPVSRDQLVEVYEHLADWTRFWLEQRTAPGRQIPHYQHGNDSGWDNSTMFDIDRVVEAPDLAAFLAVQMDVLADLADELDIAAGDSWRQRSERMQRALLDELRDAEGFFARGVLSGQKSTRTSLLPLLAVVIADRLPTELGDQLASQIEEHLTEWGPATQRPDTVEYEADGYWRGPIWAPSTVLIEDGLRRGGYTELADAVSSRFRALCERSGFAENFDALSGEGLRDRAYTWTASAYLMLARDSAHRVS</sequence>
<name>A0A7W3PKY6_9MICO</name>
<dbReference type="GO" id="GO:0009311">
    <property type="term" value="P:oligosaccharide metabolic process"/>
    <property type="evidence" value="ECO:0007669"/>
    <property type="project" value="InterPro"/>
</dbReference>
<dbReference type="PANTHER" id="PTHR10412">
    <property type="entry name" value="MANNOSYL-OLIGOSACCHARIDE GLUCOSIDASE"/>
    <property type="match status" value="1"/>
</dbReference>
<evidence type="ECO:0000259" key="4">
    <source>
        <dbReference type="Pfam" id="PF22422"/>
    </source>
</evidence>
<dbReference type="PANTHER" id="PTHR10412:SF11">
    <property type="entry name" value="MANNOSYL-OLIGOSACCHARIDE GLUCOSIDASE"/>
    <property type="match status" value="1"/>
</dbReference>
<reference evidence="5 6" key="1">
    <citation type="submission" date="2020-07" db="EMBL/GenBank/DDBJ databases">
        <title>Sequencing the genomes of 1000 actinobacteria strains.</title>
        <authorList>
            <person name="Klenk H.-P."/>
        </authorList>
    </citation>
    <scope>NUCLEOTIDE SEQUENCE [LARGE SCALE GENOMIC DNA]</scope>
    <source>
        <strain evidence="5 6">DSM 27576</strain>
    </source>
</reference>
<evidence type="ECO:0000256" key="1">
    <source>
        <dbReference type="ARBA" id="ARBA00010833"/>
    </source>
</evidence>
<comment type="caution">
    <text evidence="5">The sequence shown here is derived from an EMBL/GenBank/DDBJ whole genome shotgun (WGS) entry which is preliminary data.</text>
</comment>
<feature type="domain" description="Mannosylglycerate hydrolase MGH1-like glycoside hydrolase" evidence="4">
    <location>
        <begin position="253"/>
        <end position="556"/>
    </location>
</feature>
<comment type="similarity">
    <text evidence="1">Belongs to the glycosyl hydrolase 63 family.</text>
</comment>
<organism evidence="5 6">
    <name type="scientific">Microbacterium halimionae</name>
    <dbReference type="NCBI Taxonomy" id="1526413"/>
    <lineage>
        <taxon>Bacteria</taxon>
        <taxon>Bacillati</taxon>
        <taxon>Actinomycetota</taxon>
        <taxon>Actinomycetes</taxon>
        <taxon>Micrococcales</taxon>
        <taxon>Microbacteriaceae</taxon>
        <taxon>Microbacterium</taxon>
    </lineage>
</organism>
<accession>A0A7W3PKY6</accession>
<dbReference type="EMBL" id="JACGWY010000001">
    <property type="protein sequence ID" value="MBA8815324.1"/>
    <property type="molecule type" value="Genomic_DNA"/>
</dbReference>
<dbReference type="Proteomes" id="UP000526083">
    <property type="component" value="Unassembled WGS sequence"/>
</dbReference>
<dbReference type="GO" id="GO:0004573">
    <property type="term" value="F:Glc3Man9GlcNAc2 oligosaccharide glucosidase activity"/>
    <property type="evidence" value="ECO:0007669"/>
    <property type="project" value="InterPro"/>
</dbReference>
<evidence type="ECO:0000256" key="2">
    <source>
        <dbReference type="ARBA" id="ARBA00022801"/>
    </source>
</evidence>
<evidence type="ECO:0000313" key="6">
    <source>
        <dbReference type="Proteomes" id="UP000526083"/>
    </source>
</evidence>
<dbReference type="AlphaFoldDB" id="A0A7W3PKY6"/>
<dbReference type="InterPro" id="IPR004888">
    <property type="entry name" value="Glycoside_hydrolase_63"/>
</dbReference>
<protein>
    <submittedName>
        <fullName evidence="5">Glycogen debranching enzyme</fullName>
    </submittedName>
</protein>
<keyword evidence="2" id="KW-0378">Hydrolase</keyword>
<dbReference type="InterPro" id="IPR054491">
    <property type="entry name" value="MGH1-like_GH"/>
</dbReference>
<dbReference type="InterPro" id="IPR008928">
    <property type="entry name" value="6-hairpin_glycosidase_sf"/>
</dbReference>
<gene>
    <name evidence="5" type="ORF">FHX48_000376</name>
</gene>
<keyword evidence="6" id="KW-1185">Reference proteome</keyword>
<dbReference type="SUPFAM" id="SSF48208">
    <property type="entry name" value="Six-hairpin glycosidases"/>
    <property type="match status" value="1"/>
</dbReference>